<protein>
    <recommendedName>
        <fullName evidence="3">CCHC-type domain-containing protein</fullName>
    </recommendedName>
</protein>
<keyword evidence="1" id="KW-0862">Zinc</keyword>
<evidence type="ECO:0000259" key="3">
    <source>
        <dbReference type="PROSITE" id="PS50158"/>
    </source>
</evidence>
<accession>A0AA38WBW7</accession>
<sequence>MKMYRYRGVLKTEIKEFVATAMCKSFGAMVEVARARELYLEEQHQGKRKAEQEQVPSKKLKGQRSDGCKEFPGCPKCGKNHSGECRLPEPICFKCGKPGHRSRECRGRTEDLFSLLPAGTNQTQLPSVDWSSSSSDTSFHSIDDHRRFNGKKSGSTTGGVDFQLERDRLASPLAIDIAVEEMFPNRGIVDGAEQLVRIQNPSGGELIVYGEGRRRQLGEIVSCLRWYSGGRAPELHREAGCGARVEGEKAGNQGDRDSEC</sequence>
<keyword evidence="5" id="KW-1185">Reference proteome</keyword>
<proteinExistence type="predicted"/>
<organism evidence="4 5">
    <name type="scientific">Centaurea solstitialis</name>
    <name type="common">yellow star-thistle</name>
    <dbReference type="NCBI Taxonomy" id="347529"/>
    <lineage>
        <taxon>Eukaryota</taxon>
        <taxon>Viridiplantae</taxon>
        <taxon>Streptophyta</taxon>
        <taxon>Embryophyta</taxon>
        <taxon>Tracheophyta</taxon>
        <taxon>Spermatophyta</taxon>
        <taxon>Magnoliopsida</taxon>
        <taxon>eudicotyledons</taxon>
        <taxon>Gunneridae</taxon>
        <taxon>Pentapetalae</taxon>
        <taxon>asterids</taxon>
        <taxon>campanulids</taxon>
        <taxon>Asterales</taxon>
        <taxon>Asteraceae</taxon>
        <taxon>Carduoideae</taxon>
        <taxon>Cardueae</taxon>
        <taxon>Centaureinae</taxon>
        <taxon>Centaurea</taxon>
    </lineage>
</organism>
<dbReference type="EMBL" id="JARYMX010000005">
    <property type="protein sequence ID" value="KAJ9546395.1"/>
    <property type="molecule type" value="Genomic_DNA"/>
</dbReference>
<dbReference type="GO" id="GO:0003676">
    <property type="term" value="F:nucleic acid binding"/>
    <property type="evidence" value="ECO:0007669"/>
    <property type="project" value="InterPro"/>
</dbReference>
<feature type="compositionally biased region" description="Basic and acidic residues" evidence="2">
    <location>
        <begin position="43"/>
        <end position="52"/>
    </location>
</feature>
<reference evidence="4" key="1">
    <citation type="submission" date="2023-03" db="EMBL/GenBank/DDBJ databases">
        <title>Chromosome-scale reference genome and RAD-based genetic map of yellow starthistle (Centaurea solstitialis) reveal putative structural variation and QTLs associated with invader traits.</title>
        <authorList>
            <person name="Reatini B."/>
            <person name="Cang F.A."/>
            <person name="Jiang Q."/>
            <person name="Mckibben M.T.W."/>
            <person name="Barker M.S."/>
            <person name="Rieseberg L.H."/>
            <person name="Dlugosch K.M."/>
        </authorList>
    </citation>
    <scope>NUCLEOTIDE SEQUENCE</scope>
    <source>
        <strain evidence="4">CAN-66</strain>
        <tissue evidence="4">Leaf</tissue>
    </source>
</reference>
<evidence type="ECO:0000313" key="5">
    <source>
        <dbReference type="Proteomes" id="UP001172457"/>
    </source>
</evidence>
<dbReference type="PROSITE" id="PS50158">
    <property type="entry name" value="ZF_CCHC"/>
    <property type="match status" value="1"/>
</dbReference>
<evidence type="ECO:0000256" key="2">
    <source>
        <dbReference type="SAM" id="MobiDB-lite"/>
    </source>
</evidence>
<evidence type="ECO:0000256" key="1">
    <source>
        <dbReference type="PROSITE-ProRule" id="PRU00047"/>
    </source>
</evidence>
<feature type="domain" description="CCHC-type" evidence="3">
    <location>
        <begin position="92"/>
        <end position="106"/>
    </location>
</feature>
<dbReference type="GO" id="GO:0008270">
    <property type="term" value="F:zinc ion binding"/>
    <property type="evidence" value="ECO:0007669"/>
    <property type="project" value="UniProtKB-KW"/>
</dbReference>
<evidence type="ECO:0000313" key="4">
    <source>
        <dbReference type="EMBL" id="KAJ9546395.1"/>
    </source>
</evidence>
<dbReference type="SMART" id="SM00343">
    <property type="entry name" value="ZnF_C2HC"/>
    <property type="match status" value="1"/>
</dbReference>
<keyword evidence="1" id="KW-0479">Metal-binding</keyword>
<gene>
    <name evidence="4" type="ORF">OSB04_018938</name>
</gene>
<dbReference type="Gene3D" id="4.10.60.10">
    <property type="entry name" value="Zinc finger, CCHC-type"/>
    <property type="match status" value="1"/>
</dbReference>
<keyword evidence="1" id="KW-0863">Zinc-finger</keyword>
<feature type="region of interest" description="Disordered" evidence="2">
    <location>
        <begin position="43"/>
        <end position="65"/>
    </location>
</feature>
<dbReference type="AlphaFoldDB" id="A0AA38WBW7"/>
<dbReference type="Proteomes" id="UP001172457">
    <property type="component" value="Chromosome 5"/>
</dbReference>
<dbReference type="Pfam" id="PF00098">
    <property type="entry name" value="zf-CCHC"/>
    <property type="match status" value="1"/>
</dbReference>
<name>A0AA38WBW7_9ASTR</name>
<dbReference type="InterPro" id="IPR001878">
    <property type="entry name" value="Znf_CCHC"/>
</dbReference>
<comment type="caution">
    <text evidence="4">The sequence shown here is derived from an EMBL/GenBank/DDBJ whole genome shotgun (WGS) entry which is preliminary data.</text>
</comment>